<keyword evidence="2" id="KW-1133">Transmembrane helix</keyword>
<evidence type="ECO:0000256" key="1">
    <source>
        <dbReference type="SAM" id="MobiDB-lite"/>
    </source>
</evidence>
<name>A0A0X3NGN4_SCHSO</name>
<feature type="transmembrane region" description="Helical" evidence="2">
    <location>
        <begin position="147"/>
        <end position="164"/>
    </location>
</feature>
<evidence type="ECO:0000256" key="2">
    <source>
        <dbReference type="SAM" id="Phobius"/>
    </source>
</evidence>
<dbReference type="AlphaFoldDB" id="A0A0X3NGN4"/>
<organism evidence="3">
    <name type="scientific">Schistocephalus solidus</name>
    <name type="common">Tapeworm</name>
    <dbReference type="NCBI Taxonomy" id="70667"/>
    <lineage>
        <taxon>Eukaryota</taxon>
        <taxon>Metazoa</taxon>
        <taxon>Spiralia</taxon>
        <taxon>Lophotrochozoa</taxon>
        <taxon>Platyhelminthes</taxon>
        <taxon>Cestoda</taxon>
        <taxon>Eucestoda</taxon>
        <taxon>Diphyllobothriidea</taxon>
        <taxon>Diphyllobothriidae</taxon>
        <taxon>Schistocephalus</taxon>
    </lineage>
</organism>
<keyword evidence="2" id="KW-0472">Membrane</keyword>
<protein>
    <submittedName>
        <fullName evidence="3">Uncharacterized protein</fullName>
    </submittedName>
</protein>
<feature type="region of interest" description="Disordered" evidence="1">
    <location>
        <begin position="453"/>
        <end position="478"/>
    </location>
</feature>
<dbReference type="EMBL" id="GEEE01024091">
    <property type="protein sequence ID" value="JAP39134.1"/>
    <property type="molecule type" value="Transcribed_RNA"/>
</dbReference>
<gene>
    <name evidence="3" type="ORF">TR153141</name>
</gene>
<keyword evidence="2" id="KW-0812">Transmembrane</keyword>
<accession>A0A0X3NGN4</accession>
<sequence>MSDNSPPIFRLLDALTLFSTSQIKVLVIRRPTRAYCLMNEEDEEFLPASHPLNAYLKSIDLDEDVEQSSFQTQTFDISKDPISPSKPQQLGLLQYFYMKVRKMKAAMIKMIATSDILVEDDTYIVHHYLSALDTPGDGRKTHLPSPFLLVSVGFAFVLASLHFMSLLFCLFAPLFIVLPFFASHFLLRDILARISYFHASFRKSILFLQGLACSERGLTFIAIRTGQGRISTTCFPQFMAQLHQNLAGYIVTASEVSVTAHNACRLYSLLELGGHLSDLSPDVLAAISEPSLRSVRGLHEFLLFLDSEVLQRMAWLLSSESGFSVRSGWRLLCLLSLWNWKLRISSSSIESLNDVRLRLLTGKQPSQQNHKLRGGTADADPGTAFPAMFVSHLDSLNYHLVNWCERIRVLREKALSVAPSPNPSSLWSLVSEDLQLMRYILKNCETCLNEAESVTTAKPPEENSALTETRPPSAETNRETAPIKIEAVDLPTEDEVLEAVADPDSTSPSDGDLGIYENDIFTGRLDLKTLRQRS</sequence>
<feature type="transmembrane region" description="Helical" evidence="2">
    <location>
        <begin position="170"/>
        <end position="187"/>
    </location>
</feature>
<reference evidence="3" key="1">
    <citation type="submission" date="2016-01" db="EMBL/GenBank/DDBJ databases">
        <title>Reference transcriptome for the parasite Schistocephalus solidus: insights into the molecular evolution of parasitism.</title>
        <authorList>
            <person name="Hebert F.O."/>
            <person name="Grambauer S."/>
            <person name="Barber I."/>
            <person name="Landry C.R."/>
            <person name="Aubin-Horth N."/>
        </authorList>
    </citation>
    <scope>NUCLEOTIDE SEQUENCE</scope>
</reference>
<evidence type="ECO:0000313" key="3">
    <source>
        <dbReference type="EMBL" id="JAP39134.1"/>
    </source>
</evidence>
<feature type="non-terminal residue" evidence="3">
    <location>
        <position position="534"/>
    </location>
</feature>
<proteinExistence type="predicted"/>